<dbReference type="InterPro" id="IPR048502">
    <property type="entry name" value="NamZ_N"/>
</dbReference>
<dbReference type="Pfam" id="PF20732">
    <property type="entry name" value="NamZ_C"/>
    <property type="match status" value="1"/>
</dbReference>
<gene>
    <name evidence="3" type="ORF">J1N51_06045</name>
</gene>
<dbReference type="Pfam" id="PF07075">
    <property type="entry name" value="NamZ_N"/>
    <property type="match status" value="1"/>
</dbReference>
<dbReference type="AlphaFoldDB" id="A0A975DGN3"/>
<dbReference type="EMBL" id="CP072110">
    <property type="protein sequence ID" value="QTH65305.1"/>
    <property type="molecule type" value="Genomic_DNA"/>
</dbReference>
<sequence length="423" mass="47589">MLRALFVMAFFVTSWGVVGIAMPTSANDTPLLTGAEQPHLYLPLIKNKRVGLVVNQTSIITKGQIPNQHLVDELLKNQVQVVRLFAPEHGIRGTLSAGETFNSSVDPVTGLPIVSIYGRSKRPNREVIEDLDVLIFDIQDVGARFYTYINSLFYMMQAAQQANIEFVVLDRPNPHISTVSGPMLDAKFRSFVGLLPIPMVHGMTVGEIAKMAVGEDWLNSIDPLLIEGSTPQSSDKSKLKLTVIPVRNYTRSTEYTLPVAPSPNLPNQQAIRLYPSLCLFEATPISIGRGTDFPFQVIGHHQAHSGDFEFTPEVKPLAAKNPKLKGIKLTGQDLRSTEIEHLNLSYLLDWYKQFERYNLSVENLEQKDTLTFFSRADFFDKLAGTDQLRKQIEKGMSEQEIKVSWQPALDVFERQRQPYLLYP</sequence>
<evidence type="ECO:0000313" key="4">
    <source>
        <dbReference type="Proteomes" id="UP000682739"/>
    </source>
</evidence>
<name>A0A975DGN3_9GAMM</name>
<dbReference type="InterPro" id="IPR008302">
    <property type="entry name" value="NamZ"/>
</dbReference>
<feature type="domain" description="Peptidoglycan beta-N-acetylmuramidase NamZ N-terminal" evidence="1">
    <location>
        <begin position="50"/>
        <end position="268"/>
    </location>
</feature>
<dbReference type="Gene3D" id="3.90.1150.140">
    <property type="match status" value="1"/>
</dbReference>
<dbReference type="PANTHER" id="PTHR42915">
    <property type="entry name" value="HYPOTHETICAL 460 KDA PROTEIN IN FEUA-SIGW INTERGENIC REGION [PRECURSOR]"/>
    <property type="match status" value="1"/>
</dbReference>
<dbReference type="InterPro" id="IPR048503">
    <property type="entry name" value="NamZ_C"/>
</dbReference>
<dbReference type="PANTHER" id="PTHR42915:SF1">
    <property type="entry name" value="PEPTIDOGLYCAN BETA-N-ACETYLMURAMIDASE NAMZ"/>
    <property type="match status" value="1"/>
</dbReference>
<feature type="domain" description="Peptidoglycan beta-N-acetylmuramidase NamZ C-terminal" evidence="2">
    <location>
        <begin position="273"/>
        <end position="422"/>
    </location>
</feature>
<dbReference type="GO" id="GO:0033922">
    <property type="term" value="F:peptidoglycan beta-N-acetylmuramidase activity"/>
    <property type="evidence" value="ECO:0007669"/>
    <property type="project" value="InterPro"/>
</dbReference>
<evidence type="ECO:0000313" key="3">
    <source>
        <dbReference type="EMBL" id="QTH65305.1"/>
    </source>
</evidence>
<dbReference type="PIRSF" id="PIRSF016719">
    <property type="entry name" value="UCP016719"/>
    <property type="match status" value="1"/>
</dbReference>
<dbReference type="KEGG" id="psym:J1N51_06045"/>
<organism evidence="3 4">
    <name type="scientific">Psychrosphaera ytuae</name>
    <dbReference type="NCBI Taxonomy" id="2820710"/>
    <lineage>
        <taxon>Bacteria</taxon>
        <taxon>Pseudomonadati</taxon>
        <taxon>Pseudomonadota</taxon>
        <taxon>Gammaproteobacteria</taxon>
        <taxon>Alteromonadales</taxon>
        <taxon>Pseudoalteromonadaceae</taxon>
        <taxon>Psychrosphaera</taxon>
    </lineage>
</organism>
<dbReference type="Gene3D" id="3.40.50.12170">
    <property type="entry name" value="Uncharacterised protein PF07075, DUF1343"/>
    <property type="match status" value="1"/>
</dbReference>
<reference evidence="3" key="1">
    <citation type="submission" date="2021-03" db="EMBL/GenBank/DDBJ databases">
        <title>Description of Psychrosphaera ytuae sp. nov. isolated from deep sea sediment of South China Sea.</title>
        <authorList>
            <person name="Zhang J."/>
            <person name="Xu X.-D."/>
        </authorList>
    </citation>
    <scope>NUCLEOTIDE SEQUENCE</scope>
    <source>
        <strain evidence="3">MTZ26</strain>
    </source>
</reference>
<protein>
    <submittedName>
        <fullName evidence="3">DUF1343 domain-containing protein</fullName>
    </submittedName>
</protein>
<dbReference type="Proteomes" id="UP000682739">
    <property type="component" value="Chromosome"/>
</dbReference>
<evidence type="ECO:0000259" key="2">
    <source>
        <dbReference type="Pfam" id="PF20732"/>
    </source>
</evidence>
<keyword evidence="4" id="KW-1185">Reference proteome</keyword>
<proteinExistence type="predicted"/>
<accession>A0A975DGN3</accession>
<evidence type="ECO:0000259" key="1">
    <source>
        <dbReference type="Pfam" id="PF07075"/>
    </source>
</evidence>